<sequence>MTQISDQTKRDLRAFPSRLPAFYFGADYNPDQWTPEWGYQDEQIWLEDIRMMKLAHVNVVTIGVFSWVGLQPAEEIVNFAWLDRILDLLAQNEIFVCLATPTAAIPAWLAARYPEVLPVDAQGIRRGHGSRQNYCPTSPVFRRLAANLVRQLAERYGNHPALLNWHISNEYYGSATEGKDPCYCERCQARFRQWLQTRHGSLEQLNRDWMTAFWGHTYTDWEQVTMPGPYTDQGVQGQMVDFLTFVSDMYLECYLNEQEILREITPEIPITTNFLGVFRRLDLSRWAPHLDVMSYDSYPARTTHPADIAFQHDVMRSLKGGQPFILMEQTPSQVQWMAQNPLKRPGVMRLLSYQAIAHGANAIQYFQWRQSRGSSEMFHGAIVAHAGHEHTRVFQEITKLGTELGALSTGPGKGLLEARNLARVALLFSWSNWWNVEFRPGPSDQIRYMDEVLQYYRALWKENIAVDIISPDTDLTPYKLVVAPLMNMVSAEQGAAIEAYVANGGLFVTSYFSGVVNEKTLAWLGGYPGPLRKTLGIWVEEYDPLEPDMANTIVVPEGSPLAAGRYSARLWCDLLHLEGARALASFGEDFYAGYPAITEHQFGKGRAFYVATRPEEALLSSLLTSLRNDLQLAHPIISATEGIELVQRTGAGSGSYTFVLNHSTNAAHVTLSEPMYDVVSSTLYEGRVEVPAKEVLILRELSHENLPVNP</sequence>
<organism evidence="13 14">
    <name type="scientific">Tengunoibacter tsumagoiensis</name>
    <dbReference type="NCBI Taxonomy" id="2014871"/>
    <lineage>
        <taxon>Bacteria</taxon>
        <taxon>Bacillati</taxon>
        <taxon>Chloroflexota</taxon>
        <taxon>Ktedonobacteria</taxon>
        <taxon>Ktedonobacterales</taxon>
        <taxon>Dictyobacteraceae</taxon>
        <taxon>Tengunoibacter</taxon>
    </lineage>
</organism>
<dbReference type="EC" id="3.2.1.23" evidence="3 6"/>
<dbReference type="GO" id="GO:0004565">
    <property type="term" value="F:beta-galactosidase activity"/>
    <property type="evidence" value="ECO:0007669"/>
    <property type="project" value="UniProtKB-EC"/>
</dbReference>
<keyword evidence="14" id="KW-1185">Reference proteome</keyword>
<dbReference type="Pfam" id="PF08532">
    <property type="entry name" value="Glyco_hydro_42M"/>
    <property type="match status" value="1"/>
</dbReference>
<keyword evidence="9" id="KW-0479">Metal-binding</keyword>
<dbReference type="PIRSF" id="PIRSF001084">
    <property type="entry name" value="B-galactosidase"/>
    <property type="match status" value="1"/>
</dbReference>
<evidence type="ECO:0000259" key="12">
    <source>
        <dbReference type="Pfam" id="PF08533"/>
    </source>
</evidence>
<evidence type="ECO:0000256" key="9">
    <source>
        <dbReference type="PIRSR" id="PIRSR001084-3"/>
    </source>
</evidence>
<evidence type="ECO:0000256" key="3">
    <source>
        <dbReference type="ARBA" id="ARBA00012756"/>
    </source>
</evidence>
<evidence type="ECO:0000259" key="10">
    <source>
        <dbReference type="Pfam" id="PF02449"/>
    </source>
</evidence>
<dbReference type="InterPro" id="IPR013738">
    <property type="entry name" value="Beta_galactosidase_Trimer"/>
</dbReference>
<feature type="binding site" evidence="9">
    <location>
        <position position="184"/>
    </location>
    <ligand>
        <name>Zn(2+)</name>
        <dbReference type="ChEBI" id="CHEBI:29105"/>
    </ligand>
</feature>
<dbReference type="GO" id="GO:0009341">
    <property type="term" value="C:beta-galactosidase complex"/>
    <property type="evidence" value="ECO:0007669"/>
    <property type="project" value="InterPro"/>
</dbReference>
<dbReference type="InterPro" id="IPR013739">
    <property type="entry name" value="Beta_galactosidase_C"/>
</dbReference>
<evidence type="ECO:0000256" key="7">
    <source>
        <dbReference type="PIRSR" id="PIRSR001084-1"/>
    </source>
</evidence>
<dbReference type="Proteomes" id="UP000287352">
    <property type="component" value="Unassembled WGS sequence"/>
</dbReference>
<dbReference type="InterPro" id="IPR029062">
    <property type="entry name" value="Class_I_gatase-like"/>
</dbReference>
<dbReference type="SUPFAM" id="SSF51445">
    <property type="entry name" value="(Trans)glycosidases"/>
    <property type="match status" value="1"/>
</dbReference>
<dbReference type="AlphaFoldDB" id="A0A401ZZA7"/>
<dbReference type="Gene3D" id="2.60.40.1180">
    <property type="entry name" value="Golgi alpha-mannosidase II"/>
    <property type="match status" value="1"/>
</dbReference>
<feature type="active site" description="Nucleophile" evidence="7">
    <location>
        <position position="328"/>
    </location>
</feature>
<comment type="caution">
    <text evidence="13">The sequence shown here is derived from an EMBL/GenBank/DDBJ whole genome shotgun (WGS) entry which is preliminary data.</text>
</comment>
<dbReference type="Pfam" id="PF08533">
    <property type="entry name" value="Glyco_hydro_42C"/>
    <property type="match status" value="1"/>
</dbReference>
<evidence type="ECO:0000313" key="13">
    <source>
        <dbReference type="EMBL" id="GCE12176.1"/>
    </source>
</evidence>
<dbReference type="PANTHER" id="PTHR36447">
    <property type="entry name" value="BETA-GALACTOSIDASE GANA"/>
    <property type="match status" value="1"/>
</dbReference>
<dbReference type="InterPro" id="IPR013780">
    <property type="entry name" value="Glyco_hydro_b"/>
</dbReference>
<feature type="binding site" evidence="8">
    <location>
        <position position="336"/>
    </location>
    <ligand>
        <name>substrate</name>
    </ligand>
</feature>
<dbReference type="EMBL" id="BIFR01000001">
    <property type="protein sequence ID" value="GCE12176.1"/>
    <property type="molecule type" value="Genomic_DNA"/>
</dbReference>
<dbReference type="CDD" id="cd03143">
    <property type="entry name" value="A4_beta-galactosidase_middle_domain"/>
    <property type="match status" value="1"/>
</dbReference>
<feature type="domain" description="Beta-galactosidase C-terminal" evidence="12">
    <location>
        <begin position="642"/>
        <end position="700"/>
    </location>
</feature>
<evidence type="ECO:0000256" key="4">
    <source>
        <dbReference type="ARBA" id="ARBA00022801"/>
    </source>
</evidence>
<evidence type="ECO:0000256" key="6">
    <source>
        <dbReference type="PIRNR" id="PIRNR001084"/>
    </source>
</evidence>
<evidence type="ECO:0000256" key="5">
    <source>
        <dbReference type="ARBA" id="ARBA00023295"/>
    </source>
</evidence>
<dbReference type="InterPro" id="IPR017853">
    <property type="entry name" value="GH"/>
</dbReference>
<dbReference type="SUPFAM" id="SSF52317">
    <property type="entry name" value="Class I glutamine amidotransferase-like"/>
    <property type="match status" value="1"/>
</dbReference>
<dbReference type="Gene3D" id="3.20.20.80">
    <property type="entry name" value="Glycosidases"/>
    <property type="match status" value="1"/>
</dbReference>
<proteinExistence type="inferred from homology"/>
<accession>A0A401ZZA7</accession>
<keyword evidence="4 6" id="KW-0378">Hydrolase</keyword>
<protein>
    <recommendedName>
        <fullName evidence="3 6">Beta-galactosidase</fullName>
        <shortName evidence="6">Beta-gal</shortName>
        <ecNumber evidence="3 6">3.2.1.23</ecNumber>
    </recommendedName>
</protein>
<evidence type="ECO:0000256" key="2">
    <source>
        <dbReference type="ARBA" id="ARBA00005940"/>
    </source>
</evidence>
<evidence type="ECO:0000259" key="11">
    <source>
        <dbReference type="Pfam" id="PF08532"/>
    </source>
</evidence>
<dbReference type="Pfam" id="PF02449">
    <property type="entry name" value="Glyco_hydro_42"/>
    <property type="match status" value="1"/>
</dbReference>
<evidence type="ECO:0000256" key="1">
    <source>
        <dbReference type="ARBA" id="ARBA00001412"/>
    </source>
</evidence>
<feature type="binding site" evidence="9">
    <location>
        <position position="182"/>
    </location>
    <ligand>
        <name>Zn(2+)</name>
        <dbReference type="ChEBI" id="CHEBI:29105"/>
    </ligand>
</feature>
<feature type="binding site" evidence="8">
    <location>
        <position position="131"/>
    </location>
    <ligand>
        <name>substrate</name>
    </ligand>
</feature>
<feature type="binding site" evidence="8">
    <location>
        <position position="169"/>
    </location>
    <ligand>
        <name>substrate</name>
    </ligand>
</feature>
<dbReference type="GO" id="GO:0046872">
    <property type="term" value="F:metal ion binding"/>
    <property type="evidence" value="ECO:0007669"/>
    <property type="project" value="UniProtKB-KW"/>
</dbReference>
<feature type="active site" description="Proton donor" evidence="7">
    <location>
        <position position="170"/>
    </location>
</feature>
<feature type="domain" description="Beta-galactosidase trimerisation" evidence="11">
    <location>
        <begin position="422"/>
        <end position="632"/>
    </location>
</feature>
<dbReference type="RefSeq" id="WP_161975397.1">
    <property type="nucleotide sequence ID" value="NZ_BIFR01000001.1"/>
</dbReference>
<reference evidence="14" key="1">
    <citation type="submission" date="2018-12" db="EMBL/GenBank/DDBJ databases">
        <title>Tengunoibacter tsumagoiensis gen. nov., sp. nov., Dictyobacter kobayashii sp. nov., D. alpinus sp. nov., and D. joshuensis sp. nov. and description of Dictyobacteraceae fam. nov. within the order Ktedonobacterales isolated from Tengu-no-mugimeshi.</title>
        <authorList>
            <person name="Wang C.M."/>
            <person name="Zheng Y."/>
            <person name="Sakai Y."/>
            <person name="Toyoda A."/>
            <person name="Minakuchi Y."/>
            <person name="Abe K."/>
            <person name="Yokota A."/>
            <person name="Yabe S."/>
        </authorList>
    </citation>
    <scope>NUCLEOTIDE SEQUENCE [LARGE SCALE GENOMIC DNA]</scope>
    <source>
        <strain evidence="14">Uno3</strain>
    </source>
</reference>
<keyword evidence="9" id="KW-0862">Zinc</keyword>
<dbReference type="InterPro" id="IPR013529">
    <property type="entry name" value="Glyco_hydro_42_N"/>
</dbReference>
<feature type="binding site" evidence="9">
    <location>
        <position position="135"/>
    </location>
    <ligand>
        <name>Zn(2+)</name>
        <dbReference type="ChEBI" id="CHEBI:29105"/>
    </ligand>
</feature>
<dbReference type="Gene3D" id="3.40.50.880">
    <property type="match status" value="1"/>
</dbReference>
<evidence type="ECO:0000313" key="14">
    <source>
        <dbReference type="Proteomes" id="UP000287352"/>
    </source>
</evidence>
<gene>
    <name evidence="13" type="ORF">KTT_20350</name>
</gene>
<dbReference type="PANTHER" id="PTHR36447:SF1">
    <property type="entry name" value="BETA-GALACTOSIDASE GANA"/>
    <property type="match status" value="1"/>
</dbReference>
<feature type="binding site" evidence="9">
    <location>
        <position position="187"/>
    </location>
    <ligand>
        <name>Zn(2+)</name>
        <dbReference type="ChEBI" id="CHEBI:29105"/>
    </ligand>
</feature>
<comment type="catalytic activity">
    <reaction evidence="1 6">
        <text>Hydrolysis of terminal non-reducing beta-D-galactose residues in beta-D-galactosides.</text>
        <dbReference type="EC" id="3.2.1.23"/>
    </reaction>
</comment>
<keyword evidence="5 6" id="KW-0326">Glycosidase</keyword>
<dbReference type="GO" id="GO:0006012">
    <property type="term" value="P:galactose metabolic process"/>
    <property type="evidence" value="ECO:0007669"/>
    <property type="project" value="InterPro"/>
</dbReference>
<name>A0A401ZZA7_9CHLR</name>
<evidence type="ECO:0000256" key="8">
    <source>
        <dbReference type="PIRSR" id="PIRSR001084-2"/>
    </source>
</evidence>
<dbReference type="InterPro" id="IPR003476">
    <property type="entry name" value="Glyco_hydro_42"/>
</dbReference>
<comment type="similarity">
    <text evidence="2 6">Belongs to the glycosyl hydrolase 42 family.</text>
</comment>
<feature type="domain" description="Glycoside hydrolase family 42 N-terminal" evidence="10">
    <location>
        <begin position="27"/>
        <end position="405"/>
    </location>
</feature>